<dbReference type="InterPro" id="IPR036318">
    <property type="entry name" value="FAD-bd_PCMH-like_sf"/>
</dbReference>
<dbReference type="InterPro" id="IPR006094">
    <property type="entry name" value="Oxid_FAD_bind_N"/>
</dbReference>
<evidence type="ECO:0000259" key="7">
    <source>
        <dbReference type="PROSITE" id="PS51387"/>
    </source>
</evidence>
<dbReference type="PROSITE" id="PS51387">
    <property type="entry name" value="FAD_PCMH"/>
    <property type="match status" value="1"/>
</dbReference>
<dbReference type="Gene3D" id="3.40.462.20">
    <property type="match status" value="1"/>
</dbReference>
<dbReference type="InterPro" id="IPR016169">
    <property type="entry name" value="FAD-bd_PCMH_sub2"/>
</dbReference>
<proteinExistence type="inferred from homology"/>
<dbReference type="OMA" id="YWYENGT"/>
<dbReference type="PANTHER" id="PTHR32448">
    <property type="entry name" value="OS08G0158400 PROTEIN"/>
    <property type="match status" value="1"/>
</dbReference>
<keyword evidence="5" id="KW-0274">FAD</keyword>
<comment type="similarity">
    <text evidence="2">Belongs to the oxygen-dependent FAD-linked oxidoreductase family.</text>
</comment>
<keyword evidence="3" id="KW-0285">Flavoprotein</keyword>
<dbReference type="EMBL" id="MVGT01002104">
    <property type="protein sequence ID" value="OVA09352.1"/>
    <property type="molecule type" value="Genomic_DNA"/>
</dbReference>
<dbReference type="Pfam" id="PF08031">
    <property type="entry name" value="BBE"/>
    <property type="match status" value="1"/>
</dbReference>
<dbReference type="GO" id="GO:0071949">
    <property type="term" value="F:FAD binding"/>
    <property type="evidence" value="ECO:0007669"/>
    <property type="project" value="InterPro"/>
</dbReference>
<dbReference type="Gene3D" id="3.30.465.10">
    <property type="match status" value="1"/>
</dbReference>
<keyword evidence="4" id="KW-0732">Signal</keyword>
<dbReference type="Gene3D" id="3.30.43.10">
    <property type="entry name" value="Uridine Diphospho-n-acetylenolpyruvylglucosamine Reductase, domain 2"/>
    <property type="match status" value="1"/>
</dbReference>
<reference evidence="8 9" key="1">
    <citation type="journal article" date="2017" name="Mol. Plant">
        <title>The Genome of Medicinal Plant Macleaya cordata Provides New Insights into Benzylisoquinoline Alkaloids Metabolism.</title>
        <authorList>
            <person name="Liu X."/>
            <person name="Liu Y."/>
            <person name="Huang P."/>
            <person name="Ma Y."/>
            <person name="Qing Z."/>
            <person name="Tang Q."/>
            <person name="Cao H."/>
            <person name="Cheng P."/>
            <person name="Zheng Y."/>
            <person name="Yuan Z."/>
            <person name="Zhou Y."/>
            <person name="Liu J."/>
            <person name="Tang Z."/>
            <person name="Zhuo Y."/>
            <person name="Zhang Y."/>
            <person name="Yu L."/>
            <person name="Huang J."/>
            <person name="Yang P."/>
            <person name="Peng Q."/>
            <person name="Zhang J."/>
            <person name="Jiang W."/>
            <person name="Zhang Z."/>
            <person name="Lin K."/>
            <person name="Ro D.K."/>
            <person name="Chen X."/>
            <person name="Xiong X."/>
            <person name="Shang Y."/>
            <person name="Huang S."/>
            <person name="Zeng J."/>
        </authorList>
    </citation>
    <scope>NUCLEOTIDE SEQUENCE [LARGE SCALE GENOMIC DNA]</scope>
    <source>
        <strain evidence="9">cv. BLH2017</strain>
        <tissue evidence="8">Root</tissue>
    </source>
</reference>
<sequence>MVRSGGHDVEGLSYVSDAPFVIVDLVNFRNIAVDVEDRSTWIQAGASLGQVYYRIAEKSKTLGFPAGFCPTVGVGGHFSGGGLGALVRKYGLSADQVIDARIVNVDGKILNKETMGKDLYWAIRGGGAANFGVILSWKVKLVTVPPIVTAATIDRTLEQGATDLVHKWQFIADRVHQDLYLAIIFTVANGSQASWEKTVKAQFIILFLGRVDKLLQLMNENFPDLGLKGNDCKEMSWVESHIYLYERGKPLESLLDRDPINKSFLKVKTDYVKEPISKAGLQGIWKKLMEVEEPSMMWTPLGGVMNEISEFELPYPHRVGNIYNILYVGSCYVERDSRIQIGWMRRFYRYMGPYVSKNPRAAYLNYKDLDLGQNKNGKVNYSKAKMWGVKYFKGNFERLVKVKSMVDPSNFFKDKQSIPPIKSWRKH</sequence>
<dbReference type="Proteomes" id="UP000195402">
    <property type="component" value="Unassembled WGS sequence"/>
</dbReference>
<dbReference type="InterPro" id="IPR016167">
    <property type="entry name" value="FAD-bd_PCMH_sub1"/>
</dbReference>
<evidence type="ECO:0000256" key="3">
    <source>
        <dbReference type="ARBA" id="ARBA00022630"/>
    </source>
</evidence>
<evidence type="ECO:0000256" key="5">
    <source>
        <dbReference type="ARBA" id="ARBA00022827"/>
    </source>
</evidence>
<dbReference type="SUPFAM" id="SSF56176">
    <property type="entry name" value="FAD-binding/transporter-associated domain-like"/>
    <property type="match status" value="1"/>
</dbReference>
<feature type="domain" description="FAD-binding PCMH-type" evidence="7">
    <location>
        <begin position="1"/>
        <end position="144"/>
    </location>
</feature>
<dbReference type="STRING" id="56857.A0A200QFZ4"/>
<dbReference type="InterPro" id="IPR016166">
    <property type="entry name" value="FAD-bd_PCMH"/>
</dbReference>
<evidence type="ECO:0000256" key="2">
    <source>
        <dbReference type="ARBA" id="ARBA00005466"/>
    </source>
</evidence>
<dbReference type="InParanoid" id="A0A200QFZ4"/>
<evidence type="ECO:0000256" key="1">
    <source>
        <dbReference type="ARBA" id="ARBA00001974"/>
    </source>
</evidence>
<evidence type="ECO:0000256" key="4">
    <source>
        <dbReference type="ARBA" id="ARBA00022729"/>
    </source>
</evidence>
<name>A0A200QFZ4_MACCD</name>
<evidence type="ECO:0000313" key="8">
    <source>
        <dbReference type="EMBL" id="OVA09352.1"/>
    </source>
</evidence>
<keyword evidence="9" id="KW-1185">Reference proteome</keyword>
<protein>
    <submittedName>
        <fullName evidence="8">FAD linked oxidase</fullName>
    </submittedName>
</protein>
<organism evidence="8 9">
    <name type="scientific">Macleaya cordata</name>
    <name type="common">Five-seeded plume-poppy</name>
    <name type="synonym">Bocconia cordata</name>
    <dbReference type="NCBI Taxonomy" id="56857"/>
    <lineage>
        <taxon>Eukaryota</taxon>
        <taxon>Viridiplantae</taxon>
        <taxon>Streptophyta</taxon>
        <taxon>Embryophyta</taxon>
        <taxon>Tracheophyta</taxon>
        <taxon>Spermatophyta</taxon>
        <taxon>Magnoliopsida</taxon>
        <taxon>Ranunculales</taxon>
        <taxon>Papaveraceae</taxon>
        <taxon>Papaveroideae</taxon>
        <taxon>Macleaya</taxon>
    </lineage>
</organism>
<evidence type="ECO:0000313" key="9">
    <source>
        <dbReference type="Proteomes" id="UP000195402"/>
    </source>
</evidence>
<dbReference type="AlphaFoldDB" id="A0A200QFZ4"/>
<dbReference type="InterPro" id="IPR012951">
    <property type="entry name" value="BBE"/>
</dbReference>
<keyword evidence="6" id="KW-0325">Glycoprotein</keyword>
<dbReference type="OrthoDB" id="407275at2759"/>
<gene>
    <name evidence="8" type="ORF">BVC80_7819g8</name>
</gene>
<dbReference type="GO" id="GO:0016491">
    <property type="term" value="F:oxidoreductase activity"/>
    <property type="evidence" value="ECO:0007669"/>
    <property type="project" value="InterPro"/>
</dbReference>
<comment type="cofactor">
    <cofactor evidence="1">
        <name>FAD</name>
        <dbReference type="ChEBI" id="CHEBI:57692"/>
    </cofactor>
</comment>
<comment type="caution">
    <text evidence="8">The sequence shown here is derived from an EMBL/GenBank/DDBJ whole genome shotgun (WGS) entry which is preliminary data.</text>
</comment>
<accession>A0A200QFZ4</accession>
<evidence type="ECO:0000256" key="6">
    <source>
        <dbReference type="ARBA" id="ARBA00023180"/>
    </source>
</evidence>
<dbReference type="Pfam" id="PF01565">
    <property type="entry name" value="FAD_binding_4"/>
    <property type="match status" value="1"/>
</dbReference>